<protein>
    <recommendedName>
        <fullName evidence="2">Chemotaxis protein CheW</fullName>
    </recommendedName>
</protein>
<evidence type="ECO:0000256" key="2">
    <source>
        <dbReference type="ARBA" id="ARBA00021483"/>
    </source>
</evidence>
<keyword evidence="3" id="KW-0963">Cytoplasm</keyword>
<dbReference type="AlphaFoldDB" id="A0A8J6N399"/>
<sequence>MQKEESCWKLIGVWGQEEPRCPRLKEVIHCRNCEVFTQAGRNLLERDLPVEYKNEWGQVLLEKKGEDPIGTFPVVTFRVEGEWLALAARFFSEIIDRVSIHTLPHRKKEVLKGVVNVHGEIQICVSLEHLIGLEEHDKDKEKEQKLNDRMMVVNKDGDVWVFPVKEIHGIHHVHPDLFQNVPVTVFKSKSTFTKEIFKWEDKHVALLDDELLFYSLKRSIQ</sequence>
<dbReference type="GO" id="GO:0005829">
    <property type="term" value="C:cytosol"/>
    <property type="evidence" value="ECO:0007669"/>
    <property type="project" value="TreeGrafter"/>
</dbReference>
<evidence type="ECO:0000313" key="6">
    <source>
        <dbReference type="Proteomes" id="UP000650524"/>
    </source>
</evidence>
<dbReference type="PROSITE" id="PS50851">
    <property type="entry name" value="CHEW"/>
    <property type="match status" value="1"/>
</dbReference>
<dbReference type="EMBL" id="JACNJD010000311">
    <property type="protein sequence ID" value="MBC8178769.1"/>
    <property type="molecule type" value="Genomic_DNA"/>
</dbReference>
<gene>
    <name evidence="5" type="ORF">H8E19_15295</name>
</gene>
<dbReference type="PANTHER" id="PTHR22617">
    <property type="entry name" value="CHEMOTAXIS SENSOR HISTIDINE KINASE-RELATED"/>
    <property type="match status" value="1"/>
</dbReference>
<dbReference type="GO" id="GO:0007165">
    <property type="term" value="P:signal transduction"/>
    <property type="evidence" value="ECO:0007669"/>
    <property type="project" value="InterPro"/>
</dbReference>
<dbReference type="PANTHER" id="PTHR22617:SF45">
    <property type="entry name" value="CHEMOTAXIS PROTEIN CHEW"/>
    <property type="match status" value="1"/>
</dbReference>
<proteinExistence type="predicted"/>
<dbReference type="InterPro" id="IPR002545">
    <property type="entry name" value="CheW-lke_dom"/>
</dbReference>
<reference evidence="5 6" key="1">
    <citation type="submission" date="2020-08" db="EMBL/GenBank/DDBJ databases">
        <title>Bridging the membrane lipid divide: bacteria of the FCB group superphylum have the potential to synthesize archaeal ether lipids.</title>
        <authorList>
            <person name="Villanueva L."/>
            <person name="Von Meijenfeldt F.A.B."/>
            <person name="Westbye A.B."/>
            <person name="Yadav S."/>
            <person name="Hopmans E.C."/>
            <person name="Dutilh B.E."/>
            <person name="Sinninghe Damste J.S."/>
        </authorList>
    </citation>
    <scope>NUCLEOTIDE SEQUENCE [LARGE SCALE GENOMIC DNA]</scope>
    <source>
        <strain evidence="5">NIOZ-UU27</strain>
    </source>
</reference>
<dbReference type="Gene3D" id="2.30.30.40">
    <property type="entry name" value="SH3 Domains"/>
    <property type="match status" value="1"/>
</dbReference>
<evidence type="ECO:0000313" key="5">
    <source>
        <dbReference type="EMBL" id="MBC8178769.1"/>
    </source>
</evidence>
<dbReference type="SMART" id="SM00260">
    <property type="entry name" value="CheW"/>
    <property type="match status" value="1"/>
</dbReference>
<evidence type="ECO:0000259" key="4">
    <source>
        <dbReference type="PROSITE" id="PS50851"/>
    </source>
</evidence>
<dbReference type="InterPro" id="IPR039315">
    <property type="entry name" value="CheW"/>
</dbReference>
<dbReference type="SUPFAM" id="SSF50341">
    <property type="entry name" value="CheW-like"/>
    <property type="match status" value="1"/>
</dbReference>
<accession>A0A8J6N399</accession>
<evidence type="ECO:0000256" key="3">
    <source>
        <dbReference type="ARBA" id="ARBA00022490"/>
    </source>
</evidence>
<name>A0A8J6N399_9DELT</name>
<dbReference type="Pfam" id="PF01584">
    <property type="entry name" value="CheW"/>
    <property type="match status" value="1"/>
</dbReference>
<dbReference type="InterPro" id="IPR036061">
    <property type="entry name" value="CheW-like_dom_sf"/>
</dbReference>
<organism evidence="5 6">
    <name type="scientific">Candidatus Desulfacyla euxinica</name>
    <dbReference type="NCBI Taxonomy" id="2841693"/>
    <lineage>
        <taxon>Bacteria</taxon>
        <taxon>Deltaproteobacteria</taxon>
        <taxon>Candidatus Desulfacyla</taxon>
    </lineage>
</organism>
<dbReference type="GO" id="GO:0006935">
    <property type="term" value="P:chemotaxis"/>
    <property type="evidence" value="ECO:0007669"/>
    <property type="project" value="InterPro"/>
</dbReference>
<dbReference type="Proteomes" id="UP000650524">
    <property type="component" value="Unassembled WGS sequence"/>
</dbReference>
<dbReference type="Gene3D" id="2.40.50.180">
    <property type="entry name" value="CheA-289, Domain 4"/>
    <property type="match status" value="1"/>
</dbReference>
<feature type="domain" description="CheW-like" evidence="4">
    <location>
        <begin position="71"/>
        <end position="218"/>
    </location>
</feature>
<comment type="caution">
    <text evidence="5">The sequence shown here is derived from an EMBL/GenBank/DDBJ whole genome shotgun (WGS) entry which is preliminary data.</text>
</comment>
<evidence type="ECO:0000256" key="1">
    <source>
        <dbReference type="ARBA" id="ARBA00004496"/>
    </source>
</evidence>
<comment type="subcellular location">
    <subcellularLocation>
        <location evidence="1">Cytoplasm</location>
    </subcellularLocation>
</comment>